<organism evidence="11 12">
    <name type="scientific">Cohnella luojiensis</name>
    <dbReference type="NCBI Taxonomy" id="652876"/>
    <lineage>
        <taxon>Bacteria</taxon>
        <taxon>Bacillati</taxon>
        <taxon>Bacillota</taxon>
        <taxon>Bacilli</taxon>
        <taxon>Bacillales</taxon>
        <taxon>Paenibacillaceae</taxon>
        <taxon>Cohnella</taxon>
    </lineage>
</organism>
<dbReference type="InterPro" id="IPR036052">
    <property type="entry name" value="TrpB-like_PALP_sf"/>
</dbReference>
<feature type="domain" description="Tryptophan synthase beta chain-like PALP" evidence="10">
    <location>
        <begin position="12"/>
        <end position="298"/>
    </location>
</feature>
<dbReference type="AlphaFoldDB" id="A0A4Y8LWG4"/>
<dbReference type="OrthoDB" id="9808024at2"/>
<evidence type="ECO:0000256" key="2">
    <source>
        <dbReference type="ARBA" id="ARBA00004056"/>
    </source>
</evidence>
<keyword evidence="12" id="KW-1185">Reference proteome</keyword>
<comment type="similarity">
    <text evidence="4">Belongs to the cysteine synthase/cystathionine beta-synthase family. SbnA subfamily.</text>
</comment>
<dbReference type="InterPro" id="IPR050214">
    <property type="entry name" value="Cys_Synth/Cystath_Beta-Synth"/>
</dbReference>
<dbReference type="CDD" id="cd01561">
    <property type="entry name" value="CBS_like"/>
    <property type="match status" value="1"/>
</dbReference>
<dbReference type="PROSITE" id="PS00901">
    <property type="entry name" value="CYS_SYNTHASE"/>
    <property type="match status" value="1"/>
</dbReference>
<dbReference type="PANTHER" id="PTHR10314">
    <property type="entry name" value="CYSTATHIONINE BETA-SYNTHASE"/>
    <property type="match status" value="1"/>
</dbReference>
<dbReference type="RefSeq" id="WP_135152480.1">
    <property type="nucleotide sequence ID" value="NZ_SOMN01000015.1"/>
</dbReference>
<dbReference type="Pfam" id="PF00291">
    <property type="entry name" value="PALP"/>
    <property type="match status" value="1"/>
</dbReference>
<evidence type="ECO:0000313" key="11">
    <source>
        <dbReference type="EMBL" id="TFE26100.1"/>
    </source>
</evidence>
<comment type="function">
    <text evidence="2">Catalyzes the synthesis of N-((2S)-2-amino-2-carboxyethyl)-L-glutamate (ACEGA) from O-phospho-L-serine and L-glutamate. Involved in the biosynthesis of L-2,3-diaminopropionic acid (L-Dap), a precursor of staphyloferrin B and antibiotics.</text>
</comment>
<evidence type="ECO:0000256" key="7">
    <source>
        <dbReference type="ARBA" id="ARBA00016985"/>
    </source>
</evidence>
<evidence type="ECO:0000313" key="12">
    <source>
        <dbReference type="Proteomes" id="UP000297900"/>
    </source>
</evidence>
<evidence type="ECO:0000256" key="3">
    <source>
        <dbReference type="ARBA" id="ARBA00004924"/>
    </source>
</evidence>
<evidence type="ECO:0000256" key="6">
    <source>
        <dbReference type="ARBA" id="ARBA00012331"/>
    </source>
</evidence>
<comment type="cofactor">
    <cofactor evidence="1">
        <name>pyridoxal 5'-phosphate</name>
        <dbReference type="ChEBI" id="CHEBI:597326"/>
    </cofactor>
</comment>
<protein>
    <recommendedName>
        <fullName evidence="7">N-(2-amino-2-carboxyethyl)-L-glutamate synthase</fullName>
        <ecNumber evidence="6">2.5.1.140</ecNumber>
    </recommendedName>
</protein>
<accession>A0A4Y8LWG4</accession>
<dbReference type="NCBIfam" id="TIGR03945">
    <property type="entry name" value="PLP_SbnA_fam"/>
    <property type="match status" value="1"/>
</dbReference>
<dbReference type="EC" id="2.5.1.140" evidence="6"/>
<comment type="pathway">
    <text evidence="3">Siderophore biosynthesis.</text>
</comment>
<comment type="subunit">
    <text evidence="5">Homodimer.</text>
</comment>
<reference evidence="11 12" key="1">
    <citation type="submission" date="2019-03" db="EMBL/GenBank/DDBJ databases">
        <title>Cohnella endophytica sp. nov., a novel endophytic bacterium isolated from bark of Sonneratia apetala.</title>
        <authorList>
            <person name="Tuo L."/>
        </authorList>
    </citation>
    <scope>NUCLEOTIDE SEQUENCE [LARGE SCALE GENOMIC DNA]</scope>
    <source>
        <strain evidence="11 12">CCTCC AB 208254</strain>
    </source>
</reference>
<dbReference type="GO" id="GO:0006535">
    <property type="term" value="P:cysteine biosynthetic process from serine"/>
    <property type="evidence" value="ECO:0007669"/>
    <property type="project" value="InterPro"/>
</dbReference>
<comment type="caution">
    <text evidence="11">The sequence shown here is derived from an EMBL/GenBank/DDBJ whole genome shotgun (WGS) entry which is preliminary data.</text>
</comment>
<keyword evidence="8" id="KW-0808">Transferase</keyword>
<dbReference type="InterPro" id="IPR023927">
    <property type="entry name" value="SbnA"/>
</dbReference>
<evidence type="ECO:0000256" key="4">
    <source>
        <dbReference type="ARBA" id="ARBA00008519"/>
    </source>
</evidence>
<gene>
    <name evidence="11" type="primary">sbnA</name>
    <name evidence="11" type="ORF">E2980_12265</name>
</gene>
<proteinExistence type="inferred from homology"/>
<evidence type="ECO:0000256" key="8">
    <source>
        <dbReference type="ARBA" id="ARBA00022679"/>
    </source>
</evidence>
<evidence type="ECO:0000256" key="5">
    <source>
        <dbReference type="ARBA" id="ARBA00011738"/>
    </source>
</evidence>
<dbReference type="Proteomes" id="UP000297900">
    <property type="component" value="Unassembled WGS sequence"/>
</dbReference>
<sequence length="327" mass="35476">MLPNIMDGIGKTIGRTPLVPLRRLFANTPYQVYGKLEMMNPGGSAKDRPALNIVREAILSGEIGKGTTLIESSSGNMAVSLAQICRYLGLRFICVVDPRTTDTHLRVIRSLHGEIELVVHPDPVSGDYLPARIARVKELQREIGDCYWTNQYGNPNNYMAHYHTTMPEILGALPQVDYLFCGVSSCGTIRGCAERLKFEGLTTKIIAVDALGSVIFGGAKGARQFPGLGAALTPPISRQELIDQVVYVSEHECVEGCKDLVRHEAIMAGASSGGVVAAIRAMHDDIPAGATCVAILPDRGDRYLDTVYDEDWVKRHVTIRSEGSAPG</sequence>
<dbReference type="InterPro" id="IPR001216">
    <property type="entry name" value="P-phosphate_BS"/>
</dbReference>
<dbReference type="EMBL" id="SOMN01000015">
    <property type="protein sequence ID" value="TFE26100.1"/>
    <property type="molecule type" value="Genomic_DNA"/>
</dbReference>
<dbReference type="GO" id="GO:0016765">
    <property type="term" value="F:transferase activity, transferring alkyl or aryl (other than methyl) groups"/>
    <property type="evidence" value="ECO:0007669"/>
    <property type="project" value="UniProtKB-ARBA"/>
</dbReference>
<dbReference type="InterPro" id="IPR001926">
    <property type="entry name" value="TrpB-like_PALP"/>
</dbReference>
<keyword evidence="9" id="KW-0663">Pyridoxal phosphate</keyword>
<dbReference type="Gene3D" id="3.40.50.1100">
    <property type="match status" value="2"/>
</dbReference>
<name>A0A4Y8LWG4_9BACL</name>
<evidence type="ECO:0000259" key="10">
    <source>
        <dbReference type="Pfam" id="PF00291"/>
    </source>
</evidence>
<dbReference type="SUPFAM" id="SSF53686">
    <property type="entry name" value="Tryptophan synthase beta subunit-like PLP-dependent enzymes"/>
    <property type="match status" value="1"/>
</dbReference>
<evidence type="ECO:0000256" key="9">
    <source>
        <dbReference type="ARBA" id="ARBA00022898"/>
    </source>
</evidence>
<evidence type="ECO:0000256" key="1">
    <source>
        <dbReference type="ARBA" id="ARBA00001933"/>
    </source>
</evidence>